<dbReference type="InParanoid" id="A0A1B7N4Z6"/>
<sequence>MTLRQDYDNYLRAGGTEKGANGRQRRRAHRLPQGVFDDAGDDVYSFAMRSLHPHSSTCRCHSLALSLPSRPHALIGRFSLFFHPSQLTYHGSMKRW</sequence>
<dbReference type="Proteomes" id="UP000092154">
    <property type="component" value="Unassembled WGS sequence"/>
</dbReference>
<keyword evidence="3" id="KW-1185">Reference proteome</keyword>
<accession>A0A1B7N4Z6</accession>
<gene>
    <name evidence="2" type="ORF">K503DRAFT_45085</name>
</gene>
<protein>
    <submittedName>
        <fullName evidence="2">Uncharacterized protein</fullName>
    </submittedName>
</protein>
<organism evidence="2 3">
    <name type="scientific">Rhizopogon vinicolor AM-OR11-026</name>
    <dbReference type="NCBI Taxonomy" id="1314800"/>
    <lineage>
        <taxon>Eukaryota</taxon>
        <taxon>Fungi</taxon>
        <taxon>Dikarya</taxon>
        <taxon>Basidiomycota</taxon>
        <taxon>Agaricomycotina</taxon>
        <taxon>Agaricomycetes</taxon>
        <taxon>Agaricomycetidae</taxon>
        <taxon>Boletales</taxon>
        <taxon>Suillineae</taxon>
        <taxon>Rhizopogonaceae</taxon>
        <taxon>Rhizopogon</taxon>
    </lineage>
</organism>
<dbReference type="EMBL" id="KV448231">
    <property type="protein sequence ID" value="OAX39902.1"/>
    <property type="molecule type" value="Genomic_DNA"/>
</dbReference>
<reference evidence="2 3" key="1">
    <citation type="submission" date="2016-06" db="EMBL/GenBank/DDBJ databases">
        <title>Comparative genomics of the ectomycorrhizal sister species Rhizopogon vinicolor and Rhizopogon vesiculosus (Basidiomycota: Boletales) reveals a divergence of the mating type B locus.</title>
        <authorList>
            <consortium name="DOE Joint Genome Institute"/>
            <person name="Mujic A.B."/>
            <person name="Kuo A."/>
            <person name="Tritt A."/>
            <person name="Lipzen A."/>
            <person name="Chen C."/>
            <person name="Johnson J."/>
            <person name="Sharma A."/>
            <person name="Barry K."/>
            <person name="Grigoriev I.V."/>
            <person name="Spatafora J.W."/>
        </authorList>
    </citation>
    <scope>NUCLEOTIDE SEQUENCE [LARGE SCALE GENOMIC DNA]</scope>
    <source>
        <strain evidence="2 3">AM-OR11-026</strain>
    </source>
</reference>
<proteinExistence type="predicted"/>
<evidence type="ECO:0000313" key="2">
    <source>
        <dbReference type="EMBL" id="OAX39902.1"/>
    </source>
</evidence>
<dbReference type="AlphaFoldDB" id="A0A1B7N4Z6"/>
<evidence type="ECO:0000313" key="3">
    <source>
        <dbReference type="Proteomes" id="UP000092154"/>
    </source>
</evidence>
<name>A0A1B7N4Z6_9AGAM</name>
<feature type="region of interest" description="Disordered" evidence="1">
    <location>
        <begin position="1"/>
        <end position="28"/>
    </location>
</feature>
<evidence type="ECO:0000256" key="1">
    <source>
        <dbReference type="SAM" id="MobiDB-lite"/>
    </source>
</evidence>